<accession>A0ABT3GQ32</accession>
<keyword evidence="2" id="KW-0812">Transmembrane</keyword>
<keyword evidence="4" id="KW-1185">Reference proteome</keyword>
<feature type="region of interest" description="Disordered" evidence="1">
    <location>
        <begin position="170"/>
        <end position="207"/>
    </location>
</feature>
<comment type="caution">
    <text evidence="3">The sequence shown here is derived from an EMBL/GenBank/DDBJ whole genome shotgun (WGS) entry which is preliminary data.</text>
</comment>
<dbReference type="Proteomes" id="UP001320876">
    <property type="component" value="Unassembled WGS sequence"/>
</dbReference>
<sequence length="207" mass="22604">MSKLELAVVLIVVAVCVAVIAPVFMKQRTAADRTSAISSLKVTNLELINFDNDYGRFPDASTIADVKEATKTTLALGTTTSNDFFRQLLATRNTSERIFWAPAPGKRRKPNDILGDNALAKGECIHSYIAGLSKNDRGLPLVMAPMIPGTTRFDPIPYGDKAVVLRIDGSASPESLDKEGRMNVRGKDPLDPSNYWNGKAPDLKWPE</sequence>
<dbReference type="Gene3D" id="3.30.700.10">
    <property type="entry name" value="Glycoprotein, Type 4 Pilin"/>
    <property type="match status" value="1"/>
</dbReference>
<evidence type="ECO:0000313" key="3">
    <source>
        <dbReference type="EMBL" id="MCW1925626.1"/>
    </source>
</evidence>
<dbReference type="InterPro" id="IPR045584">
    <property type="entry name" value="Pilin-like"/>
</dbReference>
<evidence type="ECO:0000256" key="2">
    <source>
        <dbReference type="SAM" id="Phobius"/>
    </source>
</evidence>
<protein>
    <submittedName>
        <fullName evidence="3">Uncharacterized protein</fullName>
    </submittedName>
</protein>
<keyword evidence="2" id="KW-0472">Membrane</keyword>
<organism evidence="3 4">
    <name type="scientific">Luteolibacter arcticus</name>
    <dbReference type="NCBI Taxonomy" id="1581411"/>
    <lineage>
        <taxon>Bacteria</taxon>
        <taxon>Pseudomonadati</taxon>
        <taxon>Verrucomicrobiota</taxon>
        <taxon>Verrucomicrobiia</taxon>
        <taxon>Verrucomicrobiales</taxon>
        <taxon>Verrucomicrobiaceae</taxon>
        <taxon>Luteolibacter</taxon>
    </lineage>
</organism>
<gene>
    <name evidence="3" type="ORF">OKA05_23915</name>
</gene>
<dbReference type="SUPFAM" id="SSF54523">
    <property type="entry name" value="Pili subunits"/>
    <property type="match status" value="1"/>
</dbReference>
<reference evidence="3 4" key="1">
    <citation type="submission" date="2022-10" db="EMBL/GenBank/DDBJ databases">
        <title>Luteolibacter arcticus strain CCTCC AB 2014275, whole genome shotgun sequencing project.</title>
        <authorList>
            <person name="Zhao G."/>
            <person name="Shen L."/>
        </authorList>
    </citation>
    <scope>NUCLEOTIDE SEQUENCE [LARGE SCALE GENOMIC DNA]</scope>
    <source>
        <strain evidence="3 4">CCTCC AB 2014275</strain>
    </source>
</reference>
<feature type="compositionally biased region" description="Basic and acidic residues" evidence="1">
    <location>
        <begin position="175"/>
        <end position="190"/>
    </location>
</feature>
<name>A0ABT3GQ32_9BACT</name>
<evidence type="ECO:0000313" key="4">
    <source>
        <dbReference type="Proteomes" id="UP001320876"/>
    </source>
</evidence>
<keyword evidence="2" id="KW-1133">Transmembrane helix</keyword>
<dbReference type="EMBL" id="JAPDDT010000015">
    <property type="protein sequence ID" value="MCW1925626.1"/>
    <property type="molecule type" value="Genomic_DNA"/>
</dbReference>
<dbReference type="RefSeq" id="WP_264489732.1">
    <property type="nucleotide sequence ID" value="NZ_JAPDDT010000015.1"/>
</dbReference>
<evidence type="ECO:0000256" key="1">
    <source>
        <dbReference type="SAM" id="MobiDB-lite"/>
    </source>
</evidence>
<feature type="transmembrane region" description="Helical" evidence="2">
    <location>
        <begin position="6"/>
        <end position="25"/>
    </location>
</feature>
<proteinExistence type="predicted"/>